<protein>
    <submittedName>
        <fullName evidence="1">Uncharacterized protein</fullName>
    </submittedName>
</protein>
<keyword evidence="2" id="KW-1185">Reference proteome</keyword>
<evidence type="ECO:0000313" key="1">
    <source>
        <dbReference type="EnsemblMetazoa" id="ENSAATROPP006609"/>
    </source>
</evidence>
<evidence type="ECO:0000313" key="2">
    <source>
        <dbReference type="Proteomes" id="UP000075880"/>
    </source>
</evidence>
<sequence>MLRIPQDRFGEEGNLSFRGHVVQNYRRRVHLFGWFGFRFDHRFDHRFVPRALGGNGAGLRYGLLHFGLLDRSFDGRG</sequence>
<dbReference type="AlphaFoldDB" id="A0AAG5D6W9"/>
<accession>A0AAG5D6W9</accession>
<name>A0AAG5D6W9_ANOAO</name>
<dbReference type="EnsemblMetazoa" id="ENSAATROPT007379">
    <property type="protein sequence ID" value="ENSAATROPP006609"/>
    <property type="gene ID" value="ENSAATROPG006004"/>
</dbReference>
<reference evidence="1" key="1">
    <citation type="submission" date="2024-04" db="UniProtKB">
        <authorList>
            <consortium name="EnsemblMetazoa"/>
        </authorList>
    </citation>
    <scope>IDENTIFICATION</scope>
    <source>
        <strain evidence="1">EBRO</strain>
    </source>
</reference>
<organism evidence="1 2">
    <name type="scientific">Anopheles atroparvus</name>
    <name type="common">European mosquito</name>
    <dbReference type="NCBI Taxonomy" id="41427"/>
    <lineage>
        <taxon>Eukaryota</taxon>
        <taxon>Metazoa</taxon>
        <taxon>Ecdysozoa</taxon>
        <taxon>Arthropoda</taxon>
        <taxon>Hexapoda</taxon>
        <taxon>Insecta</taxon>
        <taxon>Pterygota</taxon>
        <taxon>Neoptera</taxon>
        <taxon>Endopterygota</taxon>
        <taxon>Diptera</taxon>
        <taxon>Nematocera</taxon>
        <taxon>Culicoidea</taxon>
        <taxon>Culicidae</taxon>
        <taxon>Anophelinae</taxon>
        <taxon>Anopheles</taxon>
    </lineage>
</organism>
<proteinExistence type="predicted"/>
<dbReference type="Proteomes" id="UP000075880">
    <property type="component" value="Unassembled WGS sequence"/>
</dbReference>